<evidence type="ECO:0000256" key="1">
    <source>
        <dbReference type="SAM" id="MobiDB-lite"/>
    </source>
</evidence>
<evidence type="ECO:0000313" key="3">
    <source>
        <dbReference type="Proteomes" id="UP000504636"/>
    </source>
</evidence>
<dbReference type="Proteomes" id="UP000504636">
    <property type="component" value="Unplaced"/>
</dbReference>
<reference evidence="4" key="3">
    <citation type="submission" date="2025-04" db="UniProtKB">
        <authorList>
            <consortium name="RefSeq"/>
        </authorList>
    </citation>
    <scope>IDENTIFICATION</scope>
    <source>
        <strain evidence="4">CBS 304.34</strain>
    </source>
</reference>
<evidence type="ECO:0000313" key="2">
    <source>
        <dbReference type="EMBL" id="KAF2815527.1"/>
    </source>
</evidence>
<sequence length="498" mass="55525">NANHIFNAIHSSMRQWGSSLNHNGMSFFLATVPEGTQLYHGTWKEERVDGMEWLAFEPEHSLVFTHRRPSRGGPRRGRPGKSPGGDMERPFHEGPGSGHPPDFIPGWLHTYKANKDLRLLYIDGMSAGKTDNGTLDSQDLVLLNSTEPHRGMWEYERALGLCEMAQKEWEGRIYGIVRMEAGFEIILCNFSKDVDLVRVTRAAGPDDRDFDGFSNKIGHFRYMEAVAARYPGIGGDRVRLDYDNFVSAFAYPLELFISASEIDEAPPLPRLVNISSDDLAIVRSDVRNMILSQDAVTATRESFNWQRAADMIVARYSKPLQYLTSDLVRKNTTLLSTYLEVLLRPFIDYSARLPLDEAARCSAQFASNVPAANTSLAAAAVHAIADKICSVLSSALSSISDESDDDAAGPKIRKAGLANAVFKLDGLVDYLQWTSWKQCRGCGDDEICFVPIWPFGAVEDHKRPRCLDADSLVSRMGYWGIWWGRPPPDKGEKGGKRG</sequence>
<dbReference type="PANTHER" id="PTHR35204:SF1">
    <property type="entry name" value="ENTEROTOXIN"/>
    <property type="match status" value="1"/>
</dbReference>
<evidence type="ECO:0000313" key="4">
    <source>
        <dbReference type="RefSeq" id="XP_033582491.1"/>
    </source>
</evidence>
<protein>
    <submittedName>
        <fullName evidence="2 4">Uncharacterized protein</fullName>
    </submittedName>
</protein>
<dbReference type="PANTHER" id="PTHR35204">
    <property type="entry name" value="YALI0A21131P"/>
    <property type="match status" value="1"/>
</dbReference>
<gene>
    <name evidence="2 4" type="ORF">BDZ99DRAFT_345969</name>
</gene>
<reference evidence="2 4" key="1">
    <citation type="journal article" date="2020" name="Stud. Mycol.">
        <title>101 Dothideomycetes genomes: a test case for predicting lifestyles and emergence of pathogens.</title>
        <authorList>
            <person name="Haridas S."/>
            <person name="Albert R."/>
            <person name="Binder M."/>
            <person name="Bloem J."/>
            <person name="Labutti K."/>
            <person name="Salamov A."/>
            <person name="Andreopoulos B."/>
            <person name="Baker S."/>
            <person name="Barry K."/>
            <person name="Bills G."/>
            <person name="Bluhm B."/>
            <person name="Cannon C."/>
            <person name="Castanera R."/>
            <person name="Culley D."/>
            <person name="Daum C."/>
            <person name="Ezra D."/>
            <person name="Gonzalez J."/>
            <person name="Henrissat B."/>
            <person name="Kuo A."/>
            <person name="Liang C."/>
            <person name="Lipzen A."/>
            <person name="Lutzoni F."/>
            <person name="Magnuson J."/>
            <person name="Mondo S."/>
            <person name="Nolan M."/>
            <person name="Ohm R."/>
            <person name="Pangilinan J."/>
            <person name="Park H.-J."/>
            <person name="Ramirez L."/>
            <person name="Alfaro M."/>
            <person name="Sun H."/>
            <person name="Tritt A."/>
            <person name="Yoshinaga Y."/>
            <person name="Zwiers L.-H."/>
            <person name="Turgeon B."/>
            <person name="Goodwin S."/>
            <person name="Spatafora J."/>
            <person name="Crous P."/>
            <person name="Grigoriev I."/>
        </authorList>
    </citation>
    <scope>NUCLEOTIDE SEQUENCE</scope>
    <source>
        <strain evidence="2 4">CBS 304.34</strain>
    </source>
</reference>
<dbReference type="AlphaFoldDB" id="A0A6A6Z5J9"/>
<dbReference type="EMBL" id="MU003694">
    <property type="protein sequence ID" value="KAF2815527.1"/>
    <property type="molecule type" value="Genomic_DNA"/>
</dbReference>
<feature type="non-terminal residue" evidence="2">
    <location>
        <position position="1"/>
    </location>
</feature>
<dbReference type="OrthoDB" id="10261782at2759"/>
<dbReference type="InterPro" id="IPR038921">
    <property type="entry name" value="YOR389W-like"/>
</dbReference>
<organism evidence="2">
    <name type="scientific">Mytilinidion resinicola</name>
    <dbReference type="NCBI Taxonomy" id="574789"/>
    <lineage>
        <taxon>Eukaryota</taxon>
        <taxon>Fungi</taxon>
        <taxon>Dikarya</taxon>
        <taxon>Ascomycota</taxon>
        <taxon>Pezizomycotina</taxon>
        <taxon>Dothideomycetes</taxon>
        <taxon>Pleosporomycetidae</taxon>
        <taxon>Mytilinidiales</taxon>
        <taxon>Mytilinidiaceae</taxon>
        <taxon>Mytilinidion</taxon>
    </lineage>
</organism>
<dbReference type="RefSeq" id="XP_033582491.1">
    <property type="nucleotide sequence ID" value="XM_033714435.1"/>
</dbReference>
<feature type="compositionally biased region" description="Basic residues" evidence="1">
    <location>
        <begin position="65"/>
        <end position="79"/>
    </location>
</feature>
<proteinExistence type="predicted"/>
<feature type="region of interest" description="Disordered" evidence="1">
    <location>
        <begin position="65"/>
        <end position="99"/>
    </location>
</feature>
<reference evidence="4" key="2">
    <citation type="submission" date="2020-04" db="EMBL/GenBank/DDBJ databases">
        <authorList>
            <consortium name="NCBI Genome Project"/>
        </authorList>
    </citation>
    <scope>NUCLEOTIDE SEQUENCE</scope>
    <source>
        <strain evidence="4">CBS 304.34</strain>
    </source>
</reference>
<keyword evidence="3" id="KW-1185">Reference proteome</keyword>
<dbReference type="GeneID" id="54455328"/>
<accession>A0A6A6Z5J9</accession>
<name>A0A6A6Z5J9_9PEZI</name>
<feature type="non-terminal residue" evidence="2">
    <location>
        <position position="498"/>
    </location>
</feature>